<gene>
    <name evidence="2" type="ORF">HYC85_028711</name>
</gene>
<keyword evidence="1" id="KW-0812">Transmembrane</keyword>
<sequence length="178" mass="18736">MQPQDYARTTSAVLPRTGGSARLSPPYACKGLVLPPVHAELSNGIGACLEQISSIPHAIGPGGTLDQNTTTGLSLVESCHHMHTTELCTAGLSLAKGPKGDTHGRADIDRFIRLTGCEKHASPNRVHSLARVALSLVIRHCYALGRVIAQPGIGSCLAGLLLGGVWFIMIGVIVVWPY</sequence>
<proteinExistence type="predicted"/>
<organism evidence="2 3">
    <name type="scientific">Camellia sinensis</name>
    <name type="common">Tea plant</name>
    <name type="synonym">Thea sinensis</name>
    <dbReference type="NCBI Taxonomy" id="4442"/>
    <lineage>
        <taxon>Eukaryota</taxon>
        <taxon>Viridiplantae</taxon>
        <taxon>Streptophyta</taxon>
        <taxon>Embryophyta</taxon>
        <taxon>Tracheophyta</taxon>
        <taxon>Spermatophyta</taxon>
        <taxon>Magnoliopsida</taxon>
        <taxon>eudicotyledons</taxon>
        <taxon>Gunneridae</taxon>
        <taxon>Pentapetalae</taxon>
        <taxon>asterids</taxon>
        <taxon>Ericales</taxon>
        <taxon>Theaceae</taxon>
        <taxon>Camellia</taxon>
    </lineage>
</organism>
<dbReference type="Proteomes" id="UP000593564">
    <property type="component" value="Unassembled WGS sequence"/>
</dbReference>
<keyword evidence="3" id="KW-1185">Reference proteome</keyword>
<evidence type="ECO:0000313" key="2">
    <source>
        <dbReference type="EMBL" id="KAF5932540.1"/>
    </source>
</evidence>
<feature type="transmembrane region" description="Helical" evidence="1">
    <location>
        <begin position="156"/>
        <end position="176"/>
    </location>
</feature>
<reference evidence="3" key="1">
    <citation type="journal article" date="2020" name="Nat. Commun.">
        <title>Genome assembly of wild tea tree DASZ reveals pedigree and selection history of tea varieties.</title>
        <authorList>
            <person name="Zhang W."/>
            <person name="Zhang Y."/>
            <person name="Qiu H."/>
            <person name="Guo Y."/>
            <person name="Wan H."/>
            <person name="Zhang X."/>
            <person name="Scossa F."/>
            <person name="Alseekh S."/>
            <person name="Zhang Q."/>
            <person name="Wang P."/>
            <person name="Xu L."/>
            <person name="Schmidt M.H."/>
            <person name="Jia X."/>
            <person name="Li D."/>
            <person name="Zhu A."/>
            <person name="Guo F."/>
            <person name="Chen W."/>
            <person name="Ni D."/>
            <person name="Usadel B."/>
            <person name="Fernie A.R."/>
            <person name="Wen W."/>
        </authorList>
    </citation>
    <scope>NUCLEOTIDE SEQUENCE [LARGE SCALE GENOMIC DNA]</scope>
    <source>
        <strain evidence="3">cv. G240</strain>
    </source>
</reference>
<dbReference type="EMBL" id="JACBKZ010000014">
    <property type="protein sequence ID" value="KAF5932540.1"/>
    <property type="molecule type" value="Genomic_DNA"/>
</dbReference>
<accession>A0A7J7FVW4</accession>
<keyword evidence="1" id="KW-1133">Transmembrane helix</keyword>
<protein>
    <submittedName>
        <fullName evidence="2">Uncharacterized protein</fullName>
    </submittedName>
</protein>
<comment type="caution">
    <text evidence="2">The sequence shown here is derived from an EMBL/GenBank/DDBJ whole genome shotgun (WGS) entry which is preliminary data.</text>
</comment>
<keyword evidence="1" id="KW-0472">Membrane</keyword>
<name>A0A7J7FVW4_CAMSI</name>
<evidence type="ECO:0000313" key="3">
    <source>
        <dbReference type="Proteomes" id="UP000593564"/>
    </source>
</evidence>
<evidence type="ECO:0000256" key="1">
    <source>
        <dbReference type="SAM" id="Phobius"/>
    </source>
</evidence>
<reference evidence="2 3" key="2">
    <citation type="submission" date="2020-07" db="EMBL/GenBank/DDBJ databases">
        <title>Genome assembly of wild tea tree DASZ reveals pedigree and selection history of tea varieties.</title>
        <authorList>
            <person name="Zhang W."/>
        </authorList>
    </citation>
    <scope>NUCLEOTIDE SEQUENCE [LARGE SCALE GENOMIC DNA]</scope>
    <source>
        <strain evidence="3">cv. G240</strain>
        <tissue evidence="2">Leaf</tissue>
    </source>
</reference>
<dbReference type="AlphaFoldDB" id="A0A7J7FVW4"/>